<keyword evidence="15" id="KW-1185">Reference proteome</keyword>
<dbReference type="Pfam" id="PF01357">
    <property type="entry name" value="Expansin_C"/>
    <property type="match status" value="1"/>
</dbReference>
<evidence type="ECO:0000256" key="2">
    <source>
        <dbReference type="ARBA" id="ARBA00004191"/>
    </source>
</evidence>
<keyword evidence="9" id="KW-0961">Cell wall biogenesis/degradation</keyword>
<evidence type="ECO:0000256" key="8">
    <source>
        <dbReference type="ARBA" id="ARBA00023157"/>
    </source>
</evidence>
<dbReference type="PANTHER" id="PTHR31692:SF56">
    <property type="entry name" value="EXPANSIN-B2-RELATED"/>
    <property type="match status" value="1"/>
</dbReference>
<keyword evidence="8" id="KW-1015">Disulfide bond</keyword>
<dbReference type="PROSITE" id="PS50843">
    <property type="entry name" value="EXPANSIN_CBD"/>
    <property type="match status" value="1"/>
</dbReference>
<reference evidence="15" key="2">
    <citation type="submission" date="2013-12" db="EMBL/GenBank/DDBJ databases">
        <authorList>
            <person name="Yu Y."/>
            <person name="Lee S."/>
            <person name="de Baynast K."/>
            <person name="Wissotski M."/>
            <person name="Liu L."/>
            <person name="Talag J."/>
            <person name="Goicoechea J."/>
            <person name="Angelova A."/>
            <person name="Jetty R."/>
            <person name="Kudrna D."/>
            <person name="Golser W."/>
            <person name="Rivera L."/>
            <person name="Zhang J."/>
            <person name="Wing R."/>
        </authorList>
    </citation>
    <scope>NUCLEOTIDE SEQUENCE</scope>
</reference>
<proteinExistence type="inferred from homology"/>
<evidence type="ECO:0000256" key="11">
    <source>
        <dbReference type="SAM" id="SignalP"/>
    </source>
</evidence>
<dbReference type="SUPFAM" id="SSF50685">
    <property type="entry name" value="Barwin-like endoglucanases"/>
    <property type="match status" value="1"/>
</dbReference>
<dbReference type="InterPro" id="IPR036908">
    <property type="entry name" value="RlpA-like_sf"/>
</dbReference>
<dbReference type="PRINTS" id="PR00829">
    <property type="entry name" value="LOLP1ALLERGN"/>
</dbReference>
<dbReference type="SUPFAM" id="SSF49590">
    <property type="entry name" value="PHL pollen allergen"/>
    <property type="match status" value="1"/>
</dbReference>
<dbReference type="SMART" id="SM00837">
    <property type="entry name" value="DPBB_1"/>
    <property type="match status" value="1"/>
</dbReference>
<dbReference type="InterPro" id="IPR007117">
    <property type="entry name" value="Expansin_CBD"/>
</dbReference>
<feature type="domain" description="Expansin-like CBD" evidence="13">
    <location>
        <begin position="178"/>
        <end position="260"/>
    </location>
</feature>
<evidence type="ECO:0000259" key="12">
    <source>
        <dbReference type="PROSITE" id="PS50842"/>
    </source>
</evidence>
<feature type="domain" description="Expansin-like EG45" evidence="12">
    <location>
        <begin position="55"/>
        <end position="165"/>
    </location>
</feature>
<dbReference type="PANTHER" id="PTHR31692">
    <property type="entry name" value="EXPANSIN-B3"/>
    <property type="match status" value="1"/>
</dbReference>
<dbReference type="PROSITE" id="PS50842">
    <property type="entry name" value="EXPANSIN_EG45"/>
    <property type="match status" value="1"/>
</dbReference>
<dbReference type="Gramene" id="LPERR02G21680.1">
    <property type="protein sequence ID" value="LPERR02G21680.1"/>
    <property type="gene ID" value="LPERR02G21680"/>
</dbReference>
<keyword evidence="4" id="KW-0134">Cell wall</keyword>
<evidence type="ECO:0000259" key="13">
    <source>
        <dbReference type="PROSITE" id="PS50843"/>
    </source>
</evidence>
<dbReference type="Pfam" id="PF03330">
    <property type="entry name" value="DPBB_1"/>
    <property type="match status" value="1"/>
</dbReference>
<dbReference type="Proteomes" id="UP000032180">
    <property type="component" value="Chromosome 2"/>
</dbReference>
<dbReference type="InterPro" id="IPR036749">
    <property type="entry name" value="Expansin_CBD_sf"/>
</dbReference>
<accession>A0A0D9VJ45</accession>
<name>A0A0D9VJ45_9ORYZ</name>
<organism evidence="14 15">
    <name type="scientific">Leersia perrieri</name>
    <dbReference type="NCBI Taxonomy" id="77586"/>
    <lineage>
        <taxon>Eukaryota</taxon>
        <taxon>Viridiplantae</taxon>
        <taxon>Streptophyta</taxon>
        <taxon>Embryophyta</taxon>
        <taxon>Tracheophyta</taxon>
        <taxon>Spermatophyta</taxon>
        <taxon>Magnoliopsida</taxon>
        <taxon>Liliopsida</taxon>
        <taxon>Poales</taxon>
        <taxon>Poaceae</taxon>
        <taxon>BOP clade</taxon>
        <taxon>Oryzoideae</taxon>
        <taxon>Oryzeae</taxon>
        <taxon>Oryzinae</taxon>
        <taxon>Leersia</taxon>
    </lineage>
</organism>
<evidence type="ECO:0000256" key="5">
    <source>
        <dbReference type="ARBA" id="ARBA00022525"/>
    </source>
</evidence>
<dbReference type="PRINTS" id="PR01225">
    <property type="entry name" value="EXPANSNFAMLY"/>
</dbReference>
<keyword evidence="5" id="KW-0964">Secreted</keyword>
<dbReference type="eggNOG" id="ENOG502S9SU">
    <property type="taxonomic scope" value="Eukaryota"/>
</dbReference>
<reference evidence="14 15" key="1">
    <citation type="submission" date="2012-08" db="EMBL/GenBank/DDBJ databases">
        <title>Oryza genome evolution.</title>
        <authorList>
            <person name="Wing R.A."/>
        </authorList>
    </citation>
    <scope>NUCLEOTIDE SEQUENCE</scope>
</reference>
<dbReference type="Gene3D" id="2.60.40.760">
    <property type="entry name" value="Expansin, cellulose-binding-like domain"/>
    <property type="match status" value="1"/>
</dbReference>
<dbReference type="InterPro" id="IPR007118">
    <property type="entry name" value="Expan_Lol_pI"/>
</dbReference>
<reference evidence="14" key="3">
    <citation type="submission" date="2015-04" db="UniProtKB">
        <authorList>
            <consortium name="EnsemblPlants"/>
        </authorList>
    </citation>
    <scope>IDENTIFICATION</scope>
</reference>
<keyword evidence="7" id="KW-0472">Membrane</keyword>
<comment type="function">
    <text evidence="10">May cause loosening and extension of plant cell walls by disrupting non-covalent bonding between cellulose microfibrils and matrix glucans. No enzymatic activity has been found. May be required for rapid internodal elongation in deepwater rice during submergence.</text>
</comment>
<dbReference type="InterPro" id="IPR005795">
    <property type="entry name" value="LolPI"/>
</dbReference>
<dbReference type="AlphaFoldDB" id="A0A0D9VJ45"/>
<evidence type="ECO:0000256" key="7">
    <source>
        <dbReference type="ARBA" id="ARBA00023136"/>
    </source>
</evidence>
<dbReference type="HOGENOM" id="CLU_027462_1_2_1"/>
<evidence type="ECO:0000256" key="1">
    <source>
        <dbReference type="ARBA" id="ARBA00004170"/>
    </source>
</evidence>
<dbReference type="EnsemblPlants" id="LPERR02G21680.1">
    <property type="protein sequence ID" value="LPERR02G21680.1"/>
    <property type="gene ID" value="LPERR02G21680"/>
</dbReference>
<dbReference type="Gene3D" id="2.40.40.10">
    <property type="entry name" value="RlpA-like domain"/>
    <property type="match status" value="1"/>
</dbReference>
<dbReference type="GO" id="GO:0005576">
    <property type="term" value="C:extracellular region"/>
    <property type="evidence" value="ECO:0007669"/>
    <property type="project" value="InterPro"/>
</dbReference>
<dbReference type="STRING" id="77586.A0A0D9VJ45"/>
<dbReference type="InterPro" id="IPR009009">
    <property type="entry name" value="RlpA-like_DPBB"/>
</dbReference>
<evidence type="ECO:0000256" key="10">
    <source>
        <dbReference type="ARBA" id="ARBA00025488"/>
    </source>
</evidence>
<dbReference type="GO" id="GO:0016020">
    <property type="term" value="C:membrane"/>
    <property type="evidence" value="ECO:0007669"/>
    <property type="project" value="UniProtKB-SubCell"/>
</dbReference>
<comment type="subcellular location">
    <subcellularLocation>
        <location evidence="1">Membrane</location>
        <topology evidence="1">Peripheral membrane protein</topology>
    </subcellularLocation>
    <subcellularLocation>
        <location evidence="2">Secreted</location>
        <location evidence="2">Cell wall</location>
    </subcellularLocation>
</comment>
<keyword evidence="6 11" id="KW-0732">Signal</keyword>
<evidence type="ECO:0000313" key="15">
    <source>
        <dbReference type="Proteomes" id="UP000032180"/>
    </source>
</evidence>
<feature type="signal peptide" evidence="11">
    <location>
        <begin position="1"/>
        <end position="26"/>
    </location>
</feature>
<evidence type="ECO:0000313" key="14">
    <source>
        <dbReference type="EnsemblPlants" id="LPERR02G21680.1"/>
    </source>
</evidence>
<feature type="chain" id="PRO_5002347497" description="Expansin-like EG45 domain-containing protein" evidence="11">
    <location>
        <begin position="27"/>
        <end position="265"/>
    </location>
</feature>
<comment type="similarity">
    <text evidence="3">Belongs to the expansin family. Expansin B subfamily.</text>
</comment>
<evidence type="ECO:0000256" key="9">
    <source>
        <dbReference type="ARBA" id="ARBA00023316"/>
    </source>
</evidence>
<evidence type="ECO:0000256" key="6">
    <source>
        <dbReference type="ARBA" id="ARBA00022729"/>
    </source>
</evidence>
<protein>
    <recommendedName>
        <fullName evidence="16">Expansin-like EG45 domain-containing protein</fullName>
    </recommendedName>
</protein>
<dbReference type="PROSITE" id="PS51257">
    <property type="entry name" value="PROKAR_LIPOPROTEIN"/>
    <property type="match status" value="1"/>
</dbReference>
<sequence>MALATRVFPSLVTFVALACFALRSFASVDYDRKPSGWSVAGATWYGPPNGSGTDGGACGYQGDVGQPPFNSMISAGSPSIYESGKGCGSCYQVKCSGNPFCSGNPVTVVLTDLCPGGACLEEPVHFDLSGTAFGAMAHPGQADQLRNAGKLQVQYSRVPCNWHGVDIAFRVEAGSNPYYLAVLIEDEAGDGDLSAVELMQGGGGGGWAAMQQSWGAVWKYNSGPPLQAPMSIRLTSGSGKTLVASNVIPAGWQPGGTYRSIVNFS</sequence>
<evidence type="ECO:0000256" key="4">
    <source>
        <dbReference type="ARBA" id="ARBA00022512"/>
    </source>
</evidence>
<evidence type="ECO:0008006" key="16">
    <source>
        <dbReference type="Google" id="ProtNLM"/>
    </source>
</evidence>
<dbReference type="InterPro" id="IPR007112">
    <property type="entry name" value="Expansin/allergen_DPBB_dom"/>
</dbReference>
<evidence type="ECO:0000256" key="3">
    <source>
        <dbReference type="ARBA" id="ARBA00005650"/>
    </source>
</evidence>
<dbReference type="GO" id="GO:0071555">
    <property type="term" value="P:cell wall organization"/>
    <property type="evidence" value="ECO:0007669"/>
    <property type="project" value="UniProtKB-KW"/>
</dbReference>
<dbReference type="CDD" id="cd22275">
    <property type="entry name" value="DPBB_EXPB_N"/>
    <property type="match status" value="1"/>
</dbReference>